<comment type="caution">
    <text evidence="13">The sequence shown here is derived from an EMBL/GenBank/DDBJ whole genome shotgun (WGS) entry which is preliminary data.</text>
</comment>
<dbReference type="SUPFAM" id="SSF69055">
    <property type="entry name" value="1-deoxy-D-xylulose-5-phosphate reductoisomerase, C-terminal domain"/>
    <property type="match status" value="1"/>
</dbReference>
<dbReference type="Pfam" id="PF13288">
    <property type="entry name" value="DXPR_C"/>
    <property type="match status" value="1"/>
</dbReference>
<dbReference type="InterPro" id="IPR013512">
    <property type="entry name" value="DXP_reductoisomerase_N"/>
</dbReference>
<organism evidence="13 14">
    <name type="scientific">candidate division NPL-UPA2 bacterium Unc8</name>
    <dbReference type="NCBI Taxonomy" id="1980939"/>
    <lineage>
        <taxon>Bacteria</taxon>
    </lineage>
</organism>
<feature type="binding site" evidence="9">
    <location>
        <position position="10"/>
    </location>
    <ligand>
        <name>NADPH</name>
        <dbReference type="ChEBI" id="CHEBI:57783"/>
    </ligand>
</feature>
<feature type="domain" description="1-deoxy-D-xylulose 5-phosphate reductoisomerase N-terminal" evidence="10">
    <location>
        <begin position="4"/>
        <end position="128"/>
    </location>
</feature>
<evidence type="ECO:0000256" key="5">
    <source>
        <dbReference type="ARBA" id="ARBA00023002"/>
    </source>
</evidence>
<evidence type="ECO:0000256" key="4">
    <source>
        <dbReference type="ARBA" id="ARBA00022857"/>
    </source>
</evidence>
<keyword evidence="4 9" id="KW-0521">NADP</keyword>
<feature type="binding site" evidence="9">
    <location>
        <position position="148"/>
    </location>
    <ligand>
        <name>1-deoxy-D-xylulose 5-phosphate</name>
        <dbReference type="ChEBI" id="CHEBI:57792"/>
    </ligand>
</feature>
<feature type="binding site" evidence="9">
    <location>
        <position position="217"/>
    </location>
    <ligand>
        <name>1-deoxy-D-xylulose 5-phosphate</name>
        <dbReference type="ChEBI" id="CHEBI:57792"/>
    </ligand>
</feature>
<dbReference type="EMBL" id="NDHY01000007">
    <property type="protein sequence ID" value="RII00113.1"/>
    <property type="molecule type" value="Genomic_DNA"/>
</dbReference>
<evidence type="ECO:0000256" key="2">
    <source>
        <dbReference type="ARBA" id="ARBA00006825"/>
    </source>
</evidence>
<dbReference type="PIRSF" id="PIRSF006205">
    <property type="entry name" value="Dxp_reductismrs"/>
    <property type="match status" value="1"/>
</dbReference>
<evidence type="ECO:0000313" key="13">
    <source>
        <dbReference type="EMBL" id="RII00113.1"/>
    </source>
</evidence>
<feature type="binding site" evidence="9">
    <location>
        <position position="208"/>
    </location>
    <ligand>
        <name>1-deoxy-D-xylulose 5-phosphate</name>
        <dbReference type="ChEBI" id="CHEBI:57792"/>
    </ligand>
</feature>
<feature type="binding site" evidence="9">
    <location>
        <position position="13"/>
    </location>
    <ligand>
        <name>NADPH</name>
        <dbReference type="ChEBI" id="CHEBI:57783"/>
    </ligand>
</feature>
<gene>
    <name evidence="9" type="primary">dxr</name>
    <name evidence="13" type="ORF">B9J77_03640</name>
</gene>
<evidence type="ECO:0000259" key="12">
    <source>
        <dbReference type="Pfam" id="PF13288"/>
    </source>
</evidence>
<evidence type="ECO:0000256" key="3">
    <source>
        <dbReference type="ARBA" id="ARBA00022723"/>
    </source>
</evidence>
<keyword evidence="5 9" id="KW-0560">Oxidoreductase</keyword>
<name>A0A399FY42_UNCN2</name>
<feature type="domain" description="1-deoxy-D-xylulose 5-phosphate reductoisomerase C-terminal" evidence="11">
    <location>
        <begin position="142"/>
        <end position="225"/>
    </location>
</feature>
<evidence type="ECO:0000259" key="10">
    <source>
        <dbReference type="Pfam" id="PF02670"/>
    </source>
</evidence>
<accession>A0A399FY42</accession>
<feature type="binding site" evidence="9">
    <location>
        <position position="201"/>
    </location>
    <ligand>
        <name>NADPH</name>
        <dbReference type="ChEBI" id="CHEBI:57783"/>
    </ligand>
</feature>
<dbReference type="GO" id="GO:0016853">
    <property type="term" value="F:isomerase activity"/>
    <property type="evidence" value="ECO:0007669"/>
    <property type="project" value="UniProtKB-KW"/>
</dbReference>
<keyword evidence="7 9" id="KW-0414">Isoprene biosynthesis</keyword>
<dbReference type="PANTHER" id="PTHR30525:SF0">
    <property type="entry name" value="1-DEOXY-D-XYLULOSE 5-PHOSPHATE REDUCTOISOMERASE, CHLOROPLASTIC"/>
    <property type="match status" value="1"/>
</dbReference>
<feature type="domain" description="DXP reductoisomerase C-terminal" evidence="12">
    <location>
        <begin position="257"/>
        <end position="372"/>
    </location>
</feature>
<dbReference type="InterPro" id="IPR003821">
    <property type="entry name" value="DXP_reductoisomerase"/>
</dbReference>
<dbReference type="NCBIfam" id="TIGR00243">
    <property type="entry name" value="Dxr"/>
    <property type="match status" value="1"/>
</dbReference>
<dbReference type="GO" id="GO:0030604">
    <property type="term" value="F:1-deoxy-D-xylulose-5-phosphate reductoisomerase activity"/>
    <property type="evidence" value="ECO:0007669"/>
    <property type="project" value="UniProtKB-UniRule"/>
</dbReference>
<feature type="binding site" evidence="9">
    <location>
        <position position="148"/>
    </location>
    <ligand>
        <name>Mn(2+)</name>
        <dbReference type="ChEBI" id="CHEBI:29035"/>
    </ligand>
</feature>
<dbReference type="Proteomes" id="UP000266287">
    <property type="component" value="Unassembled WGS sequence"/>
</dbReference>
<dbReference type="Gene3D" id="1.10.1740.10">
    <property type="match status" value="1"/>
</dbReference>
<keyword evidence="13" id="KW-0413">Isomerase</keyword>
<feature type="binding site" evidence="9">
    <location>
        <position position="146"/>
    </location>
    <ligand>
        <name>Mn(2+)</name>
        <dbReference type="ChEBI" id="CHEBI:29035"/>
    </ligand>
</feature>
<feature type="binding site" evidence="9">
    <location>
        <position position="217"/>
    </location>
    <ligand>
        <name>Mn(2+)</name>
        <dbReference type="ChEBI" id="CHEBI:29035"/>
    </ligand>
</feature>
<dbReference type="SUPFAM" id="SSF51735">
    <property type="entry name" value="NAD(P)-binding Rossmann-fold domains"/>
    <property type="match status" value="1"/>
</dbReference>
<comment type="function">
    <text evidence="9">Catalyzes the NADPH-dependent rearrangement and reduction of 1-deoxy-D-xylulose-5-phosphate (DXP) to 2-C-methyl-D-erythritol 4-phosphate (MEP).</text>
</comment>
<dbReference type="GO" id="GO:0051484">
    <property type="term" value="P:isopentenyl diphosphate biosynthetic process, methylerythritol 4-phosphate pathway involved in terpenoid biosynthetic process"/>
    <property type="evidence" value="ECO:0007669"/>
    <property type="project" value="TreeGrafter"/>
</dbReference>
<comment type="caution">
    <text evidence="9">Lacks conserved residue(s) required for the propagation of feature annotation.</text>
</comment>
<dbReference type="EC" id="1.1.1.267" evidence="9"/>
<comment type="catalytic activity">
    <reaction evidence="8">
        <text>2-C-methyl-D-erythritol 4-phosphate + NADP(+) = 1-deoxy-D-xylulose 5-phosphate + NADPH + H(+)</text>
        <dbReference type="Rhea" id="RHEA:13717"/>
        <dbReference type="ChEBI" id="CHEBI:15378"/>
        <dbReference type="ChEBI" id="CHEBI:57783"/>
        <dbReference type="ChEBI" id="CHEBI:57792"/>
        <dbReference type="ChEBI" id="CHEBI:58262"/>
        <dbReference type="ChEBI" id="CHEBI:58349"/>
        <dbReference type="EC" id="1.1.1.267"/>
    </reaction>
    <physiologicalReaction direction="right-to-left" evidence="8">
        <dbReference type="Rhea" id="RHEA:13719"/>
    </physiologicalReaction>
</comment>
<comment type="pathway">
    <text evidence="1 9">Isoprenoid biosynthesis; isopentenyl diphosphate biosynthesis via DXP pathway; isopentenyl diphosphate from 1-deoxy-D-xylulose 5-phosphate: step 1/6.</text>
</comment>
<feature type="binding site" evidence="9">
    <location>
        <position position="11"/>
    </location>
    <ligand>
        <name>NADPH</name>
        <dbReference type="ChEBI" id="CHEBI:57783"/>
    </ligand>
</feature>
<feature type="binding site" evidence="9">
    <location>
        <position position="122"/>
    </location>
    <ligand>
        <name>NADPH</name>
        <dbReference type="ChEBI" id="CHEBI:57783"/>
    </ligand>
</feature>
<dbReference type="InterPro" id="IPR036169">
    <property type="entry name" value="DXPR_C_sf"/>
</dbReference>
<comment type="cofactor">
    <cofactor evidence="9">
        <name>Mg(2+)</name>
        <dbReference type="ChEBI" id="CHEBI:18420"/>
    </cofactor>
    <cofactor evidence="9">
        <name>Mn(2+)</name>
        <dbReference type="ChEBI" id="CHEBI:29035"/>
    </cofactor>
</comment>
<proteinExistence type="inferred from homology"/>
<sequence length="381" mass="40756">MKKIGILGSTGSIGSTALGVIDSLGKKFSLFALAGGNNVTAMEGQIRKFHPQLVAMADSVAARELKKRTSGIKIFEGDEGIIKIAECPEIDIVIIAIAGAKSLLPTLSAVRTGKVVALASKEAVVMAGKLLLEEAGRHGSQILPLDSEANALFQCLNGENIDKVRKVILTASGGPFYGLPFKGLSSISPQEALRHPTWKMGQRITIDSATMMNKALEIIEIVNLFGIDASKIEVVIHPQAKVHSVVDFIDGTMIALLGATDMSLPIQHCLTYPERVASEIPAVDLVESSPLEFMRPDMSRFPSLKYGYEAASAGGTLPTVLNGADEEAVDAFLSHRIGFLEIAAVVERVMKKHNLIESPDIEEILAADRTSRLEARKCFGA</sequence>
<dbReference type="SUPFAM" id="SSF55347">
    <property type="entry name" value="Glyceraldehyde-3-phosphate dehydrogenase-like, C-terminal domain"/>
    <property type="match status" value="1"/>
</dbReference>
<keyword evidence="9" id="KW-0460">Magnesium</keyword>
<dbReference type="HAMAP" id="MF_00183">
    <property type="entry name" value="DXP_reductoisom"/>
    <property type="match status" value="1"/>
</dbReference>
<evidence type="ECO:0000313" key="14">
    <source>
        <dbReference type="Proteomes" id="UP000266287"/>
    </source>
</evidence>
<dbReference type="InterPro" id="IPR013644">
    <property type="entry name" value="DXP_reductoisomerase_C"/>
</dbReference>
<reference evidence="13 14" key="1">
    <citation type="submission" date="2018-08" db="EMBL/GenBank/DDBJ databases">
        <title>Draft genome of candidate division NPL-UPA2 bacterium Unc8 that adapted to ultra-basic serpentinizing groundwater.</title>
        <authorList>
            <person name="Ishii S."/>
            <person name="Suzuki S."/>
            <person name="Nealson K.H."/>
        </authorList>
    </citation>
    <scope>NUCLEOTIDE SEQUENCE [LARGE SCALE GENOMIC DNA]</scope>
    <source>
        <strain evidence="13">Unc8</strain>
    </source>
</reference>
<feature type="binding site" evidence="9">
    <location>
        <position position="172"/>
    </location>
    <ligand>
        <name>1-deoxy-D-xylulose 5-phosphate</name>
        <dbReference type="ChEBI" id="CHEBI:57792"/>
    </ligand>
</feature>
<evidence type="ECO:0000259" key="11">
    <source>
        <dbReference type="Pfam" id="PF08436"/>
    </source>
</evidence>
<keyword evidence="3 9" id="KW-0479">Metal-binding</keyword>
<dbReference type="Gene3D" id="3.40.50.720">
    <property type="entry name" value="NAD(P)-binding Rossmann-like Domain"/>
    <property type="match status" value="1"/>
</dbReference>
<dbReference type="Pfam" id="PF08436">
    <property type="entry name" value="DXP_redisom_C"/>
    <property type="match status" value="1"/>
</dbReference>
<evidence type="ECO:0000256" key="7">
    <source>
        <dbReference type="ARBA" id="ARBA00023229"/>
    </source>
</evidence>
<dbReference type="Pfam" id="PF02670">
    <property type="entry name" value="DXP_reductoisom"/>
    <property type="match status" value="1"/>
</dbReference>
<dbReference type="PANTHER" id="PTHR30525">
    <property type="entry name" value="1-DEOXY-D-XYLULOSE 5-PHOSPHATE REDUCTOISOMERASE"/>
    <property type="match status" value="1"/>
</dbReference>
<evidence type="ECO:0000256" key="8">
    <source>
        <dbReference type="ARBA" id="ARBA00048543"/>
    </source>
</evidence>
<feature type="binding site" evidence="9">
    <location>
        <position position="121"/>
    </location>
    <ligand>
        <name>1-deoxy-D-xylulose 5-phosphate</name>
        <dbReference type="ChEBI" id="CHEBI:57792"/>
    </ligand>
</feature>
<dbReference type="AlphaFoldDB" id="A0A399FY42"/>
<feature type="binding site" evidence="9">
    <location>
        <position position="195"/>
    </location>
    <ligand>
        <name>1-deoxy-D-xylulose 5-phosphate</name>
        <dbReference type="ChEBI" id="CHEBI:57792"/>
    </ligand>
</feature>
<evidence type="ECO:0000256" key="6">
    <source>
        <dbReference type="ARBA" id="ARBA00023211"/>
    </source>
</evidence>
<protein>
    <recommendedName>
        <fullName evidence="9">1-deoxy-D-xylulose 5-phosphate reductoisomerase</fullName>
        <shortName evidence="9">DXP reductoisomerase</shortName>
        <ecNumber evidence="9">1.1.1.267</ecNumber>
    </recommendedName>
    <alternativeName>
        <fullName evidence="9">1-deoxyxylulose-5-phosphate reductoisomerase</fullName>
    </alternativeName>
    <alternativeName>
        <fullName evidence="9">2-C-methyl-D-erythritol 4-phosphate synthase</fullName>
    </alternativeName>
</protein>
<feature type="binding site" evidence="9">
    <location>
        <position position="213"/>
    </location>
    <ligand>
        <name>1-deoxy-D-xylulose 5-phosphate</name>
        <dbReference type="ChEBI" id="CHEBI:57792"/>
    </ligand>
</feature>
<dbReference type="FunFam" id="3.40.50.720:FF:000045">
    <property type="entry name" value="1-deoxy-D-xylulose 5-phosphate reductoisomerase"/>
    <property type="match status" value="1"/>
</dbReference>
<dbReference type="InterPro" id="IPR026877">
    <property type="entry name" value="DXPR_C"/>
</dbReference>
<evidence type="ECO:0000256" key="1">
    <source>
        <dbReference type="ARBA" id="ARBA00005094"/>
    </source>
</evidence>
<dbReference type="InterPro" id="IPR036291">
    <property type="entry name" value="NAD(P)-bd_dom_sf"/>
</dbReference>
<dbReference type="UniPathway" id="UPA00056">
    <property type="reaction ID" value="UER00092"/>
</dbReference>
<feature type="binding site" evidence="9">
    <location>
        <position position="147"/>
    </location>
    <ligand>
        <name>1-deoxy-D-xylulose 5-phosphate</name>
        <dbReference type="ChEBI" id="CHEBI:57792"/>
    </ligand>
</feature>
<feature type="binding site" evidence="9">
    <location>
        <position position="214"/>
    </location>
    <ligand>
        <name>1-deoxy-D-xylulose 5-phosphate</name>
        <dbReference type="ChEBI" id="CHEBI:57792"/>
    </ligand>
</feature>
<keyword evidence="6 9" id="KW-0464">Manganese</keyword>
<dbReference type="GO" id="GO:0030145">
    <property type="term" value="F:manganese ion binding"/>
    <property type="evidence" value="ECO:0007669"/>
    <property type="project" value="TreeGrafter"/>
</dbReference>
<dbReference type="GO" id="GO:0070402">
    <property type="term" value="F:NADPH binding"/>
    <property type="evidence" value="ECO:0007669"/>
    <property type="project" value="InterPro"/>
</dbReference>
<feature type="binding site" evidence="9">
    <location>
        <position position="38"/>
    </location>
    <ligand>
        <name>NADPH</name>
        <dbReference type="ChEBI" id="CHEBI:57783"/>
    </ligand>
</feature>
<feature type="binding site" evidence="9">
    <location>
        <position position="12"/>
    </location>
    <ligand>
        <name>NADPH</name>
        <dbReference type="ChEBI" id="CHEBI:57783"/>
    </ligand>
</feature>
<comment type="similarity">
    <text evidence="2 9">Belongs to the DXR family.</text>
</comment>
<feature type="binding site" evidence="9">
    <location>
        <position position="36"/>
    </location>
    <ligand>
        <name>NADPH</name>
        <dbReference type="ChEBI" id="CHEBI:57783"/>
    </ligand>
</feature>
<evidence type="ECO:0000256" key="9">
    <source>
        <dbReference type="HAMAP-Rule" id="MF_00183"/>
    </source>
</evidence>